<gene>
    <name evidence="8" type="ORF">DFH08DRAFT_870608</name>
</gene>
<feature type="compositionally biased region" description="Low complexity" evidence="7">
    <location>
        <begin position="700"/>
        <end position="724"/>
    </location>
</feature>
<dbReference type="Gene3D" id="3.40.50.1820">
    <property type="entry name" value="alpha/beta hydrolase"/>
    <property type="match status" value="1"/>
</dbReference>
<keyword evidence="3 6" id="KW-0645">Protease</keyword>
<dbReference type="PRINTS" id="PR00724">
    <property type="entry name" value="CRBOXYPTASEC"/>
</dbReference>
<proteinExistence type="inferred from homology"/>
<evidence type="ECO:0000256" key="6">
    <source>
        <dbReference type="RuleBase" id="RU361156"/>
    </source>
</evidence>
<sequence length="724" mass="79690">MMIPWSFLSIGLAAVLPYALATQNWSSPAHYPGKPTGGYSPEWQTYFEVTDPLENVTWPLPRNWAGSISTQTVGSTNNTAFFWGFEKTNGSLTDTASTEPWMIWLAGGPGYSSIASMLVENIGPIVVTKDSLGPNNNSWHNIADIFFVDNPVGTGYSTVARGGYPADQNQVAVDFLGFLHGLVKVFPALKTRPLHLVGESYAGRFIPYILKAYFGLAPADRPVTFTNGKIGCSNPALSESNLFENIPIVRVIETYPQLINYDTQMYDYLREQNHVCNFDLNLTYPQTGGKLPYTRIKKGILDHRLPQPTRRRRTRSDSEDFLQELHERWLALPEEERRRSPGERELQRRAWMRETFGAAEDVVADANSTAASSFASIKSARSTTKTSTKTSKTTAKATSTAAVNKFPGVPPLDLSLRGKMNAFYGCDLRDTAMIYALNFTYPWNQLGLKFDFLDIPYTVNPISDNLHPHHWMNHNTTRAALHAPRNKIWRVTTTTYPWGNAPVGTDPSPPSTFFMDELAANATKENVGIVWYSGNDDALTTHWSTEVVIQNTTFGGIQGFTVKPNTSWFDDEGLYGGVVRQERGWTYGLIYGAGHQTPVINPARSFAFIRDFFVGTSKLGSVDSDTGTVTVQPVPAGVEIPNILPDGVITGQAEVHYKKTTVTWPEATVAAWNAHVSSVFYAEPAASSSKIKTSTKTKTKTTSAASATVTVTSASSTESTTSAL</sequence>
<keyword evidence="5" id="KW-0325">Glycoprotein</keyword>
<comment type="caution">
    <text evidence="8">The sequence shown here is derived from an EMBL/GenBank/DDBJ whole genome shotgun (WGS) entry which is preliminary data.</text>
</comment>
<feature type="chain" id="PRO_5041777864" description="Carboxypeptidase" evidence="6">
    <location>
        <begin position="22"/>
        <end position="724"/>
    </location>
</feature>
<name>A0AAD6ZZT8_9AGAR</name>
<organism evidence="8 9">
    <name type="scientific">Mycena albidolilacea</name>
    <dbReference type="NCBI Taxonomy" id="1033008"/>
    <lineage>
        <taxon>Eukaryota</taxon>
        <taxon>Fungi</taxon>
        <taxon>Dikarya</taxon>
        <taxon>Basidiomycota</taxon>
        <taxon>Agaricomycotina</taxon>
        <taxon>Agaricomycetes</taxon>
        <taxon>Agaricomycetidae</taxon>
        <taxon>Agaricales</taxon>
        <taxon>Marasmiineae</taxon>
        <taxon>Mycenaceae</taxon>
        <taxon>Mycena</taxon>
    </lineage>
</organism>
<evidence type="ECO:0000256" key="4">
    <source>
        <dbReference type="ARBA" id="ARBA00022801"/>
    </source>
</evidence>
<keyword evidence="6" id="KW-0732">Signal</keyword>
<dbReference type="PANTHER" id="PTHR11802:SF479">
    <property type="entry name" value="CARBOXYPEPTIDASE"/>
    <property type="match status" value="1"/>
</dbReference>
<evidence type="ECO:0000256" key="5">
    <source>
        <dbReference type="ARBA" id="ARBA00023180"/>
    </source>
</evidence>
<evidence type="ECO:0000313" key="8">
    <source>
        <dbReference type="EMBL" id="KAJ7346134.1"/>
    </source>
</evidence>
<feature type="signal peptide" evidence="6">
    <location>
        <begin position="1"/>
        <end position="21"/>
    </location>
</feature>
<feature type="region of interest" description="Disordered" evidence="7">
    <location>
        <begin position="691"/>
        <end position="724"/>
    </location>
</feature>
<dbReference type="InterPro" id="IPR029058">
    <property type="entry name" value="AB_hydrolase_fold"/>
</dbReference>
<evidence type="ECO:0000256" key="7">
    <source>
        <dbReference type="SAM" id="MobiDB-lite"/>
    </source>
</evidence>
<dbReference type="PANTHER" id="PTHR11802">
    <property type="entry name" value="SERINE PROTEASE FAMILY S10 SERINE CARBOXYPEPTIDASE"/>
    <property type="match status" value="1"/>
</dbReference>
<dbReference type="GO" id="GO:0006508">
    <property type="term" value="P:proteolysis"/>
    <property type="evidence" value="ECO:0007669"/>
    <property type="project" value="UniProtKB-KW"/>
</dbReference>
<dbReference type="PROSITE" id="PS00131">
    <property type="entry name" value="CARBOXYPEPT_SER_SER"/>
    <property type="match status" value="1"/>
</dbReference>
<dbReference type="InterPro" id="IPR001563">
    <property type="entry name" value="Peptidase_S10"/>
</dbReference>
<reference evidence="8" key="1">
    <citation type="submission" date="2023-03" db="EMBL/GenBank/DDBJ databases">
        <title>Massive genome expansion in bonnet fungi (Mycena s.s.) driven by repeated elements and novel gene families across ecological guilds.</title>
        <authorList>
            <consortium name="Lawrence Berkeley National Laboratory"/>
            <person name="Harder C.B."/>
            <person name="Miyauchi S."/>
            <person name="Viragh M."/>
            <person name="Kuo A."/>
            <person name="Thoen E."/>
            <person name="Andreopoulos B."/>
            <person name="Lu D."/>
            <person name="Skrede I."/>
            <person name="Drula E."/>
            <person name="Henrissat B."/>
            <person name="Morin E."/>
            <person name="Kohler A."/>
            <person name="Barry K."/>
            <person name="LaButti K."/>
            <person name="Morin E."/>
            <person name="Salamov A."/>
            <person name="Lipzen A."/>
            <person name="Mereny Z."/>
            <person name="Hegedus B."/>
            <person name="Baldrian P."/>
            <person name="Stursova M."/>
            <person name="Weitz H."/>
            <person name="Taylor A."/>
            <person name="Grigoriev I.V."/>
            <person name="Nagy L.G."/>
            <person name="Martin F."/>
            <person name="Kauserud H."/>
        </authorList>
    </citation>
    <scope>NUCLEOTIDE SEQUENCE</scope>
    <source>
        <strain evidence="8">CBHHK002</strain>
    </source>
</reference>
<dbReference type="InterPro" id="IPR018202">
    <property type="entry name" value="Ser_caboxypep_ser_AS"/>
</dbReference>
<dbReference type="Proteomes" id="UP001218218">
    <property type="component" value="Unassembled WGS sequence"/>
</dbReference>
<keyword evidence="4 6" id="KW-0378">Hydrolase</keyword>
<dbReference type="EMBL" id="JARIHO010000021">
    <property type="protein sequence ID" value="KAJ7346134.1"/>
    <property type="molecule type" value="Genomic_DNA"/>
</dbReference>
<accession>A0AAD6ZZT8</accession>
<keyword evidence="9" id="KW-1185">Reference proteome</keyword>
<keyword evidence="2 6" id="KW-0121">Carboxypeptidase</keyword>
<comment type="similarity">
    <text evidence="1 6">Belongs to the peptidase S10 family.</text>
</comment>
<evidence type="ECO:0000313" key="9">
    <source>
        <dbReference type="Proteomes" id="UP001218218"/>
    </source>
</evidence>
<dbReference type="Pfam" id="PF00450">
    <property type="entry name" value="Peptidase_S10"/>
    <property type="match status" value="2"/>
</dbReference>
<evidence type="ECO:0000256" key="3">
    <source>
        <dbReference type="ARBA" id="ARBA00022670"/>
    </source>
</evidence>
<evidence type="ECO:0000256" key="2">
    <source>
        <dbReference type="ARBA" id="ARBA00022645"/>
    </source>
</evidence>
<evidence type="ECO:0000256" key="1">
    <source>
        <dbReference type="ARBA" id="ARBA00009431"/>
    </source>
</evidence>
<dbReference type="AlphaFoldDB" id="A0AAD6ZZT8"/>
<dbReference type="EC" id="3.4.16.-" evidence="6"/>
<dbReference type="SUPFAM" id="SSF53474">
    <property type="entry name" value="alpha/beta-Hydrolases"/>
    <property type="match status" value="1"/>
</dbReference>
<protein>
    <recommendedName>
        <fullName evidence="6">Carboxypeptidase</fullName>
        <ecNumber evidence="6">3.4.16.-</ecNumber>
    </recommendedName>
</protein>
<dbReference type="GO" id="GO:0004185">
    <property type="term" value="F:serine-type carboxypeptidase activity"/>
    <property type="evidence" value="ECO:0007669"/>
    <property type="project" value="UniProtKB-UniRule"/>
</dbReference>